<dbReference type="Proteomes" id="UP000593562">
    <property type="component" value="Unassembled WGS sequence"/>
</dbReference>
<dbReference type="InterPro" id="IPR045173">
    <property type="entry name" value="Cdt1"/>
</dbReference>
<dbReference type="GO" id="GO:0003677">
    <property type="term" value="F:DNA binding"/>
    <property type="evidence" value="ECO:0007669"/>
    <property type="project" value="InterPro"/>
</dbReference>
<organism evidence="5 6">
    <name type="scientific">Tripterygium wilfordii</name>
    <name type="common">Thunder God vine</name>
    <dbReference type="NCBI Taxonomy" id="458696"/>
    <lineage>
        <taxon>Eukaryota</taxon>
        <taxon>Viridiplantae</taxon>
        <taxon>Streptophyta</taxon>
        <taxon>Embryophyta</taxon>
        <taxon>Tracheophyta</taxon>
        <taxon>Spermatophyta</taxon>
        <taxon>Magnoliopsida</taxon>
        <taxon>eudicotyledons</taxon>
        <taxon>Gunneridae</taxon>
        <taxon>Pentapetalae</taxon>
        <taxon>rosids</taxon>
        <taxon>fabids</taxon>
        <taxon>Celastrales</taxon>
        <taxon>Celastraceae</taxon>
        <taxon>Tripterygium</taxon>
    </lineage>
</organism>
<dbReference type="PANTHER" id="PTHR28637">
    <property type="entry name" value="DNA REPLICATION FACTOR CDT1"/>
    <property type="match status" value="1"/>
</dbReference>
<keyword evidence="6" id="KW-1185">Reference proteome</keyword>
<dbReference type="GO" id="GO:0071163">
    <property type="term" value="P:DNA replication preinitiation complex assembly"/>
    <property type="evidence" value="ECO:0007669"/>
    <property type="project" value="InterPro"/>
</dbReference>
<dbReference type="SUPFAM" id="SSF46785">
    <property type="entry name" value="Winged helix' DNA-binding domain"/>
    <property type="match status" value="1"/>
</dbReference>
<proteinExistence type="inferred from homology"/>
<dbReference type="GO" id="GO:0030174">
    <property type="term" value="P:regulation of DNA-templated DNA replication initiation"/>
    <property type="evidence" value="ECO:0007669"/>
    <property type="project" value="InterPro"/>
</dbReference>
<name>A0A7J7BZT5_TRIWF</name>
<evidence type="ECO:0000256" key="1">
    <source>
        <dbReference type="ARBA" id="ARBA00008356"/>
    </source>
</evidence>
<feature type="domain" description="CDT1 Geminin-binding" evidence="4">
    <location>
        <begin position="101"/>
        <end position="232"/>
    </location>
</feature>
<dbReference type="GO" id="GO:0000278">
    <property type="term" value="P:mitotic cell cycle"/>
    <property type="evidence" value="ECO:0007669"/>
    <property type="project" value="TreeGrafter"/>
</dbReference>
<protein>
    <submittedName>
        <fullName evidence="5">CDT1-like protein a chloroplastic</fullName>
    </submittedName>
</protein>
<dbReference type="InterPro" id="IPR036390">
    <property type="entry name" value="WH_DNA-bd_sf"/>
</dbReference>
<evidence type="ECO:0000313" key="5">
    <source>
        <dbReference type="EMBL" id="KAF5727026.1"/>
    </source>
</evidence>
<dbReference type="SMART" id="SM01075">
    <property type="entry name" value="CDT1"/>
    <property type="match status" value="1"/>
</dbReference>
<dbReference type="CDD" id="cd08674">
    <property type="entry name" value="Cdt1_m"/>
    <property type="match status" value="1"/>
</dbReference>
<evidence type="ECO:0000256" key="2">
    <source>
        <dbReference type="ARBA" id="ARBA00023306"/>
    </source>
</evidence>
<dbReference type="PANTHER" id="PTHR28637:SF1">
    <property type="entry name" value="DNA REPLICATION FACTOR CDT1"/>
    <property type="match status" value="1"/>
</dbReference>
<gene>
    <name evidence="5" type="ORF">HS088_TW22G00712</name>
</gene>
<feature type="compositionally biased region" description="Low complexity" evidence="3">
    <location>
        <begin position="1"/>
        <end position="11"/>
    </location>
</feature>
<evidence type="ECO:0000259" key="4">
    <source>
        <dbReference type="SMART" id="SM01075"/>
    </source>
</evidence>
<dbReference type="CDD" id="cd08767">
    <property type="entry name" value="Cdt1_c"/>
    <property type="match status" value="1"/>
</dbReference>
<comment type="similarity">
    <text evidence="1">Belongs to the Cdt1 family.</text>
</comment>
<dbReference type="Pfam" id="PF08839">
    <property type="entry name" value="CDT1"/>
    <property type="match status" value="1"/>
</dbReference>
<feature type="region of interest" description="Disordered" evidence="3">
    <location>
        <begin position="253"/>
        <end position="287"/>
    </location>
</feature>
<dbReference type="EMBL" id="JAAARO010000022">
    <property type="protein sequence ID" value="KAF5727026.1"/>
    <property type="molecule type" value="Genomic_DNA"/>
</dbReference>
<keyword evidence="2" id="KW-0131">Cell cycle</keyword>
<reference evidence="5 6" key="1">
    <citation type="journal article" date="2020" name="Nat. Commun.">
        <title>Genome of Tripterygium wilfordii and identification of cytochrome P450 involved in triptolide biosynthesis.</title>
        <authorList>
            <person name="Tu L."/>
            <person name="Su P."/>
            <person name="Zhang Z."/>
            <person name="Gao L."/>
            <person name="Wang J."/>
            <person name="Hu T."/>
            <person name="Zhou J."/>
            <person name="Zhang Y."/>
            <person name="Zhao Y."/>
            <person name="Liu Y."/>
            <person name="Song Y."/>
            <person name="Tong Y."/>
            <person name="Lu Y."/>
            <person name="Yang J."/>
            <person name="Xu C."/>
            <person name="Jia M."/>
            <person name="Peters R.J."/>
            <person name="Huang L."/>
            <person name="Gao W."/>
        </authorList>
    </citation>
    <scope>NUCLEOTIDE SEQUENCE [LARGE SCALE GENOMIC DNA]</scope>
    <source>
        <strain evidence="6">cv. XIE 37</strain>
        <tissue evidence="5">Leaf</tissue>
    </source>
</reference>
<dbReference type="InParanoid" id="A0A7J7BZT5"/>
<dbReference type="InterPro" id="IPR038090">
    <property type="entry name" value="Cdt1_C_WH_dom_sf"/>
</dbReference>
<dbReference type="GO" id="GO:0000076">
    <property type="term" value="P:DNA replication checkpoint signaling"/>
    <property type="evidence" value="ECO:0007669"/>
    <property type="project" value="TreeGrafter"/>
</dbReference>
<dbReference type="Gene3D" id="1.10.10.1420">
    <property type="entry name" value="DNA replication factor Cdt1, C-terminal WH domain"/>
    <property type="match status" value="1"/>
</dbReference>
<accession>A0A7J7BZT5</accession>
<evidence type="ECO:0000256" key="3">
    <source>
        <dbReference type="SAM" id="MobiDB-lite"/>
    </source>
</evidence>
<dbReference type="FunCoup" id="A0A7J7BZT5">
    <property type="interactions" value="553"/>
</dbReference>
<dbReference type="Pfam" id="PF16679">
    <property type="entry name" value="CDT1_C"/>
    <property type="match status" value="1"/>
</dbReference>
<dbReference type="InterPro" id="IPR032054">
    <property type="entry name" value="Cdt1_C"/>
</dbReference>
<sequence length="588" mass="65974">MSSSLSTPSKSYLKRAVQSFQSPNPLSSLKTPDKQPAPLTRRGRNHGVALSIKEIRQIAQTRAQQNPTDQIKPVRRQIASWSDETLSDVKPERTIDESAKLPLKYEMLGEFFDCLDSSIRLLRLKGSTTIFTNICPKIECLTDRRFSHGHLAQLKYILPEAIEIKRVPKFDEQTSRMKPDLHVSVNVDAMEFDEKLKESRNLELRKIFHGRLFDFYEAHPEGNDIPQATLPEPFNWSKKVLNSDISTARTLSLSMETSRSPNELTDPGSASSVVTSTEAPEIQQSAVASHLSRSFRRHFSQKVSKNDTEKTGWKSSTVSIPNPVSLVQEPCFSKMSSSIEVNESGATSPANILSKSTGSGIPSEVFASPACLPSSSESATPKKAIDLKTSEGCIAKVDDIQSTPAKFAATPVRLMTATPTLQPPKRCYMSPDDDSICLQDKLVRRPSRTRSLKFDTPVKNEKLEDQINDIEGISVVDNIHHILPERLLQLIREKERNVTEERDPAISQAKRRRQMIACLPKLFNMIHFLFQSIGRSVITKEELIHKIIASPCDIIDRREVEEQLKLLLELAPEWISEKLASSGDLLVR</sequence>
<feature type="region of interest" description="Disordered" evidence="3">
    <location>
        <begin position="1"/>
        <end position="46"/>
    </location>
</feature>
<evidence type="ECO:0000313" key="6">
    <source>
        <dbReference type="Proteomes" id="UP000593562"/>
    </source>
</evidence>
<dbReference type="InterPro" id="IPR014939">
    <property type="entry name" value="CDT1_Gemini-bd-like"/>
</dbReference>
<dbReference type="AlphaFoldDB" id="A0A7J7BZT5"/>
<feature type="compositionally biased region" description="Polar residues" evidence="3">
    <location>
        <begin position="18"/>
        <end position="30"/>
    </location>
</feature>
<comment type="caution">
    <text evidence="5">The sequence shown here is derived from an EMBL/GenBank/DDBJ whole genome shotgun (WGS) entry which is preliminary data.</text>
</comment>
<dbReference type="GO" id="GO:0070182">
    <property type="term" value="F:DNA polymerase binding"/>
    <property type="evidence" value="ECO:0007669"/>
    <property type="project" value="TreeGrafter"/>
</dbReference>
<dbReference type="GO" id="GO:0005634">
    <property type="term" value="C:nucleus"/>
    <property type="evidence" value="ECO:0007669"/>
    <property type="project" value="TreeGrafter"/>
</dbReference>